<dbReference type="EMBL" id="JACBKZ010000001">
    <property type="protein sequence ID" value="KAF5960608.1"/>
    <property type="molecule type" value="Genomic_DNA"/>
</dbReference>
<organism evidence="1 2">
    <name type="scientific">Camellia sinensis</name>
    <name type="common">Tea plant</name>
    <name type="synonym">Thea sinensis</name>
    <dbReference type="NCBI Taxonomy" id="4442"/>
    <lineage>
        <taxon>Eukaryota</taxon>
        <taxon>Viridiplantae</taxon>
        <taxon>Streptophyta</taxon>
        <taxon>Embryophyta</taxon>
        <taxon>Tracheophyta</taxon>
        <taxon>Spermatophyta</taxon>
        <taxon>Magnoliopsida</taxon>
        <taxon>eudicotyledons</taxon>
        <taxon>Gunneridae</taxon>
        <taxon>Pentapetalae</taxon>
        <taxon>asterids</taxon>
        <taxon>Ericales</taxon>
        <taxon>Theaceae</taxon>
        <taxon>Camellia</taxon>
    </lineage>
</organism>
<dbReference type="AlphaFoldDB" id="A0A7J7I8V1"/>
<evidence type="ECO:0000313" key="1">
    <source>
        <dbReference type="EMBL" id="KAF5960608.1"/>
    </source>
</evidence>
<gene>
    <name evidence="1" type="ORF">HYC85_001817</name>
</gene>
<evidence type="ECO:0000313" key="2">
    <source>
        <dbReference type="Proteomes" id="UP000593564"/>
    </source>
</evidence>
<reference evidence="2" key="1">
    <citation type="journal article" date="2020" name="Nat. Commun.">
        <title>Genome assembly of wild tea tree DASZ reveals pedigree and selection history of tea varieties.</title>
        <authorList>
            <person name="Zhang W."/>
            <person name="Zhang Y."/>
            <person name="Qiu H."/>
            <person name="Guo Y."/>
            <person name="Wan H."/>
            <person name="Zhang X."/>
            <person name="Scossa F."/>
            <person name="Alseekh S."/>
            <person name="Zhang Q."/>
            <person name="Wang P."/>
            <person name="Xu L."/>
            <person name="Schmidt M.H."/>
            <person name="Jia X."/>
            <person name="Li D."/>
            <person name="Zhu A."/>
            <person name="Guo F."/>
            <person name="Chen W."/>
            <person name="Ni D."/>
            <person name="Usadel B."/>
            <person name="Fernie A.R."/>
            <person name="Wen W."/>
        </authorList>
    </citation>
    <scope>NUCLEOTIDE SEQUENCE [LARGE SCALE GENOMIC DNA]</scope>
    <source>
        <strain evidence="2">cv. G240</strain>
    </source>
</reference>
<keyword evidence="2" id="KW-1185">Reference proteome</keyword>
<name>A0A7J7I8V1_CAMSI</name>
<proteinExistence type="predicted"/>
<dbReference type="Proteomes" id="UP000593564">
    <property type="component" value="Unassembled WGS sequence"/>
</dbReference>
<sequence>MGTMIAPMKIPITNPKLAARRRIISEARKEQRKHAMVVAIATAVAAEVAAAIARAAAEAVRLIGVPQSSKQYEKWTQNFAATKI</sequence>
<comment type="caution">
    <text evidence="1">The sequence shown here is derived from an EMBL/GenBank/DDBJ whole genome shotgun (WGS) entry which is preliminary data.</text>
</comment>
<accession>A0A7J7I8V1</accession>
<reference evidence="1 2" key="2">
    <citation type="submission" date="2020-07" db="EMBL/GenBank/DDBJ databases">
        <title>Genome assembly of wild tea tree DASZ reveals pedigree and selection history of tea varieties.</title>
        <authorList>
            <person name="Zhang W."/>
        </authorList>
    </citation>
    <scope>NUCLEOTIDE SEQUENCE [LARGE SCALE GENOMIC DNA]</scope>
    <source>
        <strain evidence="2">cv. G240</strain>
        <tissue evidence="1">Leaf</tissue>
    </source>
</reference>
<protein>
    <submittedName>
        <fullName evidence="1">Uncharacterized protein</fullName>
    </submittedName>
</protein>